<name>A0ABY7A133_9PSED</name>
<accession>A0ABY7A133</accession>
<evidence type="ECO:0000313" key="1">
    <source>
        <dbReference type="EMBL" id="WAI49839.1"/>
    </source>
</evidence>
<keyword evidence="2" id="KW-1185">Reference proteome</keyword>
<dbReference type="PANTHER" id="PTHR43881">
    <property type="entry name" value="GAMMA-GLUTAMYLTRANSPEPTIDASE (AFU_ORTHOLOGUE AFUA_4G13580)"/>
    <property type="match status" value="1"/>
</dbReference>
<proteinExistence type="predicted"/>
<dbReference type="SUPFAM" id="SSF56235">
    <property type="entry name" value="N-terminal nucleophile aminohydrolases (Ntn hydrolases)"/>
    <property type="match status" value="1"/>
</dbReference>
<dbReference type="InterPro" id="IPR052896">
    <property type="entry name" value="GGT-like_enzyme"/>
</dbReference>
<dbReference type="InterPro" id="IPR043137">
    <property type="entry name" value="GGT_ssub_C"/>
</dbReference>
<dbReference type="RefSeq" id="WP_254469830.1">
    <property type="nucleotide sequence ID" value="NZ_CP113432.1"/>
</dbReference>
<dbReference type="Proteomes" id="UP001163624">
    <property type="component" value="Chromosome"/>
</dbReference>
<reference evidence="1" key="1">
    <citation type="submission" date="2022-11" db="EMBL/GenBank/DDBJ databases">
        <title>Pseudomonas triclosanedens sp. nov., a triclosan degrader isolated from activated sludge.</title>
        <authorList>
            <person name="Yin Y."/>
            <person name="Lu Z."/>
        </authorList>
    </citation>
    <scope>NUCLEOTIDE SEQUENCE</scope>
    <source>
        <strain evidence="1">ZM23</strain>
    </source>
</reference>
<organism evidence="1 2">
    <name type="scientific">Pseudomonas triclosanedens</name>
    <dbReference type="NCBI Taxonomy" id="2961893"/>
    <lineage>
        <taxon>Bacteria</taxon>
        <taxon>Pseudomonadati</taxon>
        <taxon>Pseudomonadota</taxon>
        <taxon>Gammaproteobacteria</taxon>
        <taxon>Pseudomonadales</taxon>
        <taxon>Pseudomonadaceae</taxon>
        <taxon>Pseudomonas</taxon>
    </lineage>
</organism>
<dbReference type="PRINTS" id="PR01210">
    <property type="entry name" value="GGTRANSPTASE"/>
</dbReference>
<sequence length="538" mass="57738">MLCFSAQDYPYPSQRSLTFARRGMVATSQPLAAQVGLDILRRGGNAIDAAIATAAALTVVEPTGCGIGGDAFALVWVKDRLYGLDASGHAPQALSVDAVRGAGHTTMPLYGWTPVTVPGCPAAWAELSRRFGRLPFAELLAPAIELASDGFPVSPVIAGLWQSGLDKFRAVQAQHPELAAWFDEFLLDGRAPFAGEIFANPAQAETLQALAESRCESFYRGELARTIAAHSERSGGYLRADDLAAYQPQWVEPISLNYRGYDVWEIPPSGQGLVALMALNILKGFDFGERDSPETWHRQLEAMKLAYADGRAYIAQPDCMRVSVADLLSDDYAASRRALIGARALEPHPGKPRAGGTVYLATADGEGNMVSFIQSNYHGFGSGVVVPGTGIALQNRGAEFSLDTQHVNCLRPGKKTFHTIIPGFLSRNGVPLGPFGVMGAYMQPQGHVQVVMNLVDFGLNPQAALDAPRWQWLGDKRVGIEHGAPRSLAAVLARHGHHVEVAHDLTSYGRGQIVLRDPVSGVLCGGTEPRTDGHIAVW</sequence>
<evidence type="ECO:0000313" key="2">
    <source>
        <dbReference type="Proteomes" id="UP001163624"/>
    </source>
</evidence>
<dbReference type="EMBL" id="CP113432">
    <property type="protein sequence ID" value="WAI49839.1"/>
    <property type="molecule type" value="Genomic_DNA"/>
</dbReference>
<dbReference type="Gene3D" id="3.60.20.40">
    <property type="match status" value="1"/>
</dbReference>
<protein>
    <submittedName>
        <fullName evidence="1">Gamma-glutamyltransferase family protein</fullName>
    </submittedName>
</protein>
<dbReference type="InterPro" id="IPR029055">
    <property type="entry name" value="Ntn_hydrolases_N"/>
</dbReference>
<dbReference type="Gene3D" id="1.10.246.130">
    <property type="match status" value="1"/>
</dbReference>
<gene>
    <name evidence="1" type="ORF">OU419_00815</name>
</gene>
<dbReference type="InterPro" id="IPR043138">
    <property type="entry name" value="GGT_lsub"/>
</dbReference>
<dbReference type="Pfam" id="PF01019">
    <property type="entry name" value="G_glu_transpept"/>
    <property type="match status" value="1"/>
</dbReference>
<dbReference type="PANTHER" id="PTHR43881:SF1">
    <property type="entry name" value="GAMMA-GLUTAMYLTRANSPEPTIDASE (AFU_ORTHOLOGUE AFUA_4G13580)"/>
    <property type="match status" value="1"/>
</dbReference>